<dbReference type="InterPro" id="IPR002995">
    <property type="entry name" value="Surf4"/>
</dbReference>
<feature type="transmembrane region" description="Helical" evidence="6">
    <location>
        <begin position="103"/>
        <end position="122"/>
    </location>
</feature>
<dbReference type="AlphaFoldDB" id="A0A9J6G815"/>
<evidence type="ECO:0000256" key="2">
    <source>
        <dbReference type="ARBA" id="ARBA00006945"/>
    </source>
</evidence>
<keyword evidence="4 6" id="KW-1133">Transmembrane helix</keyword>
<evidence type="ECO:0000256" key="5">
    <source>
        <dbReference type="ARBA" id="ARBA00023136"/>
    </source>
</evidence>
<organism evidence="7 8">
    <name type="scientific">Haemaphysalis longicornis</name>
    <name type="common">Bush tick</name>
    <dbReference type="NCBI Taxonomy" id="44386"/>
    <lineage>
        <taxon>Eukaryota</taxon>
        <taxon>Metazoa</taxon>
        <taxon>Ecdysozoa</taxon>
        <taxon>Arthropoda</taxon>
        <taxon>Chelicerata</taxon>
        <taxon>Arachnida</taxon>
        <taxon>Acari</taxon>
        <taxon>Parasitiformes</taxon>
        <taxon>Ixodida</taxon>
        <taxon>Ixodoidea</taxon>
        <taxon>Ixodidae</taxon>
        <taxon>Haemaphysalinae</taxon>
        <taxon>Haemaphysalis</taxon>
    </lineage>
</organism>
<name>A0A9J6G815_HAELO</name>
<dbReference type="VEuPathDB" id="VectorBase:HLOH_052103"/>
<keyword evidence="8" id="KW-1185">Reference proteome</keyword>
<protein>
    <submittedName>
        <fullName evidence="7">Uncharacterized protein</fullName>
    </submittedName>
</protein>
<comment type="subcellular location">
    <subcellularLocation>
        <location evidence="1">Membrane</location>
        <topology evidence="1">Multi-pass membrane protein</topology>
    </subcellularLocation>
</comment>
<sequence length="169" mass="18474">MLPSTVDLDLEPVRLHLLRVGYYSGPWAAALQCRAPSCGLLLQLVSGFLSPSEDVRLMKALRASHEGYSAPNKVTSSPAKSRVEVKSLFVGVPSLGEDTPKSYMHLMGRILLAFMSVAILRLELSLLQMLQNLVAMALMVLVAVGYKTKLCTLTLVLWLTVVNRYGVDA</sequence>
<dbReference type="OrthoDB" id="7859621at2759"/>
<keyword evidence="5 6" id="KW-0472">Membrane</keyword>
<evidence type="ECO:0000313" key="7">
    <source>
        <dbReference type="EMBL" id="KAH9374526.1"/>
    </source>
</evidence>
<comment type="caution">
    <text evidence="7">The sequence shown here is derived from an EMBL/GenBank/DDBJ whole genome shotgun (WGS) entry which is preliminary data.</text>
</comment>
<evidence type="ECO:0000256" key="3">
    <source>
        <dbReference type="ARBA" id="ARBA00022692"/>
    </source>
</evidence>
<comment type="similarity">
    <text evidence="2">Belongs to the SURF4 family.</text>
</comment>
<evidence type="ECO:0000313" key="8">
    <source>
        <dbReference type="Proteomes" id="UP000821853"/>
    </source>
</evidence>
<dbReference type="EMBL" id="JABSTR010000006">
    <property type="protein sequence ID" value="KAH9374526.1"/>
    <property type="molecule type" value="Genomic_DNA"/>
</dbReference>
<dbReference type="Proteomes" id="UP000821853">
    <property type="component" value="Chromosome 4"/>
</dbReference>
<dbReference type="GO" id="GO:0016020">
    <property type="term" value="C:membrane"/>
    <property type="evidence" value="ECO:0007669"/>
    <property type="project" value="UniProtKB-SubCell"/>
</dbReference>
<gene>
    <name evidence="7" type="ORF">HPB48_005781</name>
</gene>
<evidence type="ECO:0000256" key="1">
    <source>
        <dbReference type="ARBA" id="ARBA00004141"/>
    </source>
</evidence>
<feature type="transmembrane region" description="Helical" evidence="6">
    <location>
        <begin position="134"/>
        <end position="159"/>
    </location>
</feature>
<accession>A0A9J6G815</accession>
<keyword evidence="3 6" id="KW-0812">Transmembrane</keyword>
<proteinExistence type="inferred from homology"/>
<dbReference type="Pfam" id="PF02077">
    <property type="entry name" value="SURF4"/>
    <property type="match status" value="1"/>
</dbReference>
<reference evidence="7 8" key="1">
    <citation type="journal article" date="2020" name="Cell">
        <title>Large-Scale Comparative Analyses of Tick Genomes Elucidate Their Genetic Diversity and Vector Capacities.</title>
        <authorList>
            <consortium name="Tick Genome and Microbiome Consortium (TIGMIC)"/>
            <person name="Jia N."/>
            <person name="Wang J."/>
            <person name="Shi W."/>
            <person name="Du L."/>
            <person name="Sun Y."/>
            <person name="Zhan W."/>
            <person name="Jiang J.F."/>
            <person name="Wang Q."/>
            <person name="Zhang B."/>
            <person name="Ji P."/>
            <person name="Bell-Sakyi L."/>
            <person name="Cui X.M."/>
            <person name="Yuan T.T."/>
            <person name="Jiang B.G."/>
            <person name="Yang W.F."/>
            <person name="Lam T.T."/>
            <person name="Chang Q.C."/>
            <person name="Ding S.J."/>
            <person name="Wang X.J."/>
            <person name="Zhu J.G."/>
            <person name="Ruan X.D."/>
            <person name="Zhao L."/>
            <person name="Wei J.T."/>
            <person name="Ye R.Z."/>
            <person name="Que T.C."/>
            <person name="Du C.H."/>
            <person name="Zhou Y.H."/>
            <person name="Cheng J.X."/>
            <person name="Dai P.F."/>
            <person name="Guo W.B."/>
            <person name="Han X.H."/>
            <person name="Huang E.J."/>
            <person name="Li L.F."/>
            <person name="Wei W."/>
            <person name="Gao Y.C."/>
            <person name="Liu J.Z."/>
            <person name="Shao H.Z."/>
            <person name="Wang X."/>
            <person name="Wang C.C."/>
            <person name="Yang T.C."/>
            <person name="Huo Q.B."/>
            <person name="Li W."/>
            <person name="Chen H.Y."/>
            <person name="Chen S.E."/>
            <person name="Zhou L.G."/>
            <person name="Ni X.B."/>
            <person name="Tian J.H."/>
            <person name="Sheng Y."/>
            <person name="Liu T."/>
            <person name="Pan Y.S."/>
            <person name="Xia L.Y."/>
            <person name="Li J."/>
            <person name="Zhao F."/>
            <person name="Cao W.C."/>
        </authorList>
    </citation>
    <scope>NUCLEOTIDE SEQUENCE [LARGE SCALE GENOMIC DNA]</scope>
    <source>
        <strain evidence="7">HaeL-2018</strain>
    </source>
</reference>
<evidence type="ECO:0000256" key="4">
    <source>
        <dbReference type="ARBA" id="ARBA00022989"/>
    </source>
</evidence>
<evidence type="ECO:0000256" key="6">
    <source>
        <dbReference type="SAM" id="Phobius"/>
    </source>
</evidence>